<keyword evidence="2" id="KW-1185">Reference proteome</keyword>
<accession>A0ABP0F648</accession>
<comment type="caution">
    <text evidence="1">The sequence shown here is derived from an EMBL/GenBank/DDBJ whole genome shotgun (WGS) entry which is preliminary data.</text>
</comment>
<reference evidence="1 2" key="1">
    <citation type="submission" date="2024-02" db="EMBL/GenBank/DDBJ databases">
        <authorList>
            <person name="Daric V."/>
            <person name="Darras S."/>
        </authorList>
    </citation>
    <scope>NUCLEOTIDE SEQUENCE [LARGE SCALE GENOMIC DNA]</scope>
</reference>
<evidence type="ECO:0000313" key="1">
    <source>
        <dbReference type="EMBL" id="CAK8675179.1"/>
    </source>
</evidence>
<protein>
    <submittedName>
        <fullName evidence="1">Uncharacterized protein</fullName>
    </submittedName>
</protein>
<dbReference type="EMBL" id="CAWYQH010000013">
    <property type="protein sequence ID" value="CAK8675179.1"/>
    <property type="molecule type" value="Genomic_DNA"/>
</dbReference>
<sequence length="146" mass="15957">MWPQATLSCKTGNCLRAAQNPVAGHSMFYIAESYGLQMKSKEGYVSSQRARVVPNVAYLKNILSWSCMLLSRILPACRHGKPIENAPGKKRFCSCCIPPEKETVATKARESSLQKPLYTGLNGVTNSALGKLWATDESKEGCVSSQ</sequence>
<gene>
    <name evidence="1" type="ORF">CVLEPA_LOCUS4787</name>
</gene>
<proteinExistence type="predicted"/>
<name>A0ABP0F648_CLALP</name>
<dbReference type="Proteomes" id="UP001642483">
    <property type="component" value="Unassembled WGS sequence"/>
</dbReference>
<evidence type="ECO:0000313" key="2">
    <source>
        <dbReference type="Proteomes" id="UP001642483"/>
    </source>
</evidence>
<organism evidence="1 2">
    <name type="scientific">Clavelina lepadiformis</name>
    <name type="common">Light-bulb sea squirt</name>
    <name type="synonym">Ascidia lepadiformis</name>
    <dbReference type="NCBI Taxonomy" id="159417"/>
    <lineage>
        <taxon>Eukaryota</taxon>
        <taxon>Metazoa</taxon>
        <taxon>Chordata</taxon>
        <taxon>Tunicata</taxon>
        <taxon>Ascidiacea</taxon>
        <taxon>Aplousobranchia</taxon>
        <taxon>Clavelinidae</taxon>
        <taxon>Clavelina</taxon>
    </lineage>
</organism>